<keyword evidence="2" id="KW-0067">ATP-binding</keyword>
<dbReference type="PANTHER" id="PTHR43581">
    <property type="entry name" value="ATP/GTP PHOSPHATASE"/>
    <property type="match status" value="1"/>
</dbReference>
<dbReference type="RefSeq" id="WP_200871465.1">
    <property type="nucleotide sequence ID" value="NZ_BAMD01000097.1"/>
</dbReference>
<evidence type="ECO:0000259" key="1">
    <source>
        <dbReference type="Pfam" id="PF13175"/>
    </source>
</evidence>
<keyword evidence="3" id="KW-1185">Reference proteome</keyword>
<feature type="domain" description="Endonuclease GajA/Old nuclease/RecF-like AAA" evidence="1">
    <location>
        <begin position="1"/>
        <end position="357"/>
    </location>
</feature>
<dbReference type="eggNOG" id="COG3593">
    <property type="taxonomic scope" value="Bacteria"/>
</dbReference>
<dbReference type="AlphaFoldDB" id="W7YLT9"/>
<gene>
    <name evidence="2" type="ORF">JCM21142_104311</name>
</gene>
<dbReference type="SUPFAM" id="SSF52540">
    <property type="entry name" value="P-loop containing nucleoside triphosphate hydrolases"/>
    <property type="match status" value="1"/>
</dbReference>
<organism evidence="2 3">
    <name type="scientific">Saccharicrinis fermentans DSM 9555 = JCM 21142</name>
    <dbReference type="NCBI Taxonomy" id="869213"/>
    <lineage>
        <taxon>Bacteria</taxon>
        <taxon>Pseudomonadati</taxon>
        <taxon>Bacteroidota</taxon>
        <taxon>Bacteroidia</taxon>
        <taxon>Marinilabiliales</taxon>
        <taxon>Marinilabiliaceae</taxon>
        <taxon>Saccharicrinis</taxon>
    </lineage>
</organism>
<dbReference type="InterPro" id="IPR041685">
    <property type="entry name" value="AAA_GajA/Old/RecF-like"/>
</dbReference>
<keyword evidence="2" id="KW-0547">Nucleotide-binding</keyword>
<dbReference type="PANTHER" id="PTHR43581:SF4">
    <property type="entry name" value="ATP_GTP PHOSPHATASE"/>
    <property type="match status" value="1"/>
</dbReference>
<sequence>MYISKTIIKGFRAFNTEGATMVLKNRINAFIGLNSSGKTAALEALTKIFGVTKNERDILKQDFHVAHEEDIDSIEEKSLSIEVQMNFGDSDKESIPHFFNQMVVDDEGEKPYIRIRLESTWYKSEFTDEGEIETSIFFVTVPEGEIEDEDSKRVFPKHLRGLIQVLYIPAIRKPSDQIRYVSGSILYRVLHLLNFDDKFKEDFSDKAEEINDLFKELNEFNEIQSSLTTYWKKFHKDERYKQTSLGFGNSDLDSILKKLEVSFSPTETNRAFQINDLGEGYRSLFYLTLVCALLEVEEKIIKEDDDKIRPVLTILAVEEPENHIAPQLLGRVISILTSISTKEKTQVFLSSHTPAIIKRIDPESIFHFRLIINTKQRLIQFYYLKRKMKLISM</sequence>
<name>W7YLT9_9BACT</name>
<comment type="caution">
    <text evidence="2">The sequence shown here is derived from an EMBL/GenBank/DDBJ whole genome shotgun (WGS) entry which is preliminary data.</text>
</comment>
<protein>
    <submittedName>
        <fullName evidence="2">ATP-binding protein</fullName>
    </submittedName>
</protein>
<evidence type="ECO:0000313" key="2">
    <source>
        <dbReference type="EMBL" id="GAF05571.1"/>
    </source>
</evidence>
<proteinExistence type="predicted"/>
<evidence type="ECO:0000313" key="3">
    <source>
        <dbReference type="Proteomes" id="UP000019402"/>
    </source>
</evidence>
<dbReference type="EMBL" id="BAMD01000097">
    <property type="protein sequence ID" value="GAF05571.1"/>
    <property type="molecule type" value="Genomic_DNA"/>
</dbReference>
<accession>W7YLT9</accession>
<dbReference type="Gene3D" id="3.40.50.300">
    <property type="entry name" value="P-loop containing nucleotide triphosphate hydrolases"/>
    <property type="match status" value="1"/>
</dbReference>
<dbReference type="STRING" id="869213.GCA_000517085_00437"/>
<reference evidence="2 3" key="1">
    <citation type="journal article" date="2014" name="Genome Announc.">
        <title>Draft Genome Sequence of Cytophaga fermentans JCM 21142T, a Facultative Anaerobe Isolated from Marine Mud.</title>
        <authorList>
            <person name="Starns D."/>
            <person name="Oshima K."/>
            <person name="Suda W."/>
            <person name="Iino T."/>
            <person name="Yuki M."/>
            <person name="Inoue J."/>
            <person name="Kitamura K."/>
            <person name="Iida T."/>
            <person name="Darby A."/>
            <person name="Hattori M."/>
            <person name="Ohkuma M."/>
        </authorList>
    </citation>
    <scope>NUCLEOTIDE SEQUENCE [LARGE SCALE GENOMIC DNA]</scope>
    <source>
        <strain evidence="2 3">JCM 21142</strain>
    </source>
</reference>
<dbReference type="Pfam" id="PF13175">
    <property type="entry name" value="AAA_15"/>
    <property type="match status" value="1"/>
</dbReference>
<dbReference type="InterPro" id="IPR027417">
    <property type="entry name" value="P-loop_NTPase"/>
</dbReference>
<dbReference type="InterPro" id="IPR051396">
    <property type="entry name" value="Bact_Antivir_Def_Nuclease"/>
</dbReference>
<dbReference type="GO" id="GO:0005524">
    <property type="term" value="F:ATP binding"/>
    <property type="evidence" value="ECO:0007669"/>
    <property type="project" value="UniProtKB-KW"/>
</dbReference>
<dbReference type="Proteomes" id="UP000019402">
    <property type="component" value="Unassembled WGS sequence"/>
</dbReference>